<dbReference type="Gene3D" id="3.20.20.70">
    <property type="entry name" value="Aldolase class I"/>
    <property type="match status" value="1"/>
</dbReference>
<feature type="compositionally biased region" description="Polar residues" evidence="6">
    <location>
        <begin position="240"/>
        <end position="252"/>
    </location>
</feature>
<dbReference type="PANTHER" id="PTHR30246:SF1">
    <property type="entry name" value="2-DEHYDRO-3-DEOXY-6-PHOSPHOGALACTONATE ALDOLASE-RELATED"/>
    <property type="match status" value="1"/>
</dbReference>
<keyword evidence="8" id="KW-1185">Reference proteome</keyword>
<evidence type="ECO:0000256" key="4">
    <source>
        <dbReference type="ARBA" id="ARBA00023239"/>
    </source>
</evidence>
<evidence type="ECO:0000256" key="6">
    <source>
        <dbReference type="SAM" id="MobiDB-lite"/>
    </source>
</evidence>
<feature type="region of interest" description="Disordered" evidence="6">
    <location>
        <begin position="240"/>
        <end position="263"/>
    </location>
</feature>
<comment type="pathway">
    <text evidence="1">Carbohydrate acid metabolism.</text>
</comment>
<evidence type="ECO:0000256" key="3">
    <source>
        <dbReference type="ARBA" id="ARBA00011233"/>
    </source>
</evidence>
<organism evidence="7 8">
    <name type="scientific">Rhodosorus marinus</name>
    <dbReference type="NCBI Taxonomy" id="101924"/>
    <lineage>
        <taxon>Eukaryota</taxon>
        <taxon>Rhodophyta</taxon>
        <taxon>Stylonematophyceae</taxon>
        <taxon>Stylonematales</taxon>
        <taxon>Stylonemataceae</taxon>
        <taxon>Rhodosorus</taxon>
    </lineage>
</organism>
<gene>
    <name evidence="7" type="ORF">NDN08_007483</name>
</gene>
<dbReference type="Proteomes" id="UP001157974">
    <property type="component" value="Unassembled WGS sequence"/>
</dbReference>
<keyword evidence="4" id="KW-0456">Lyase</keyword>
<dbReference type="Pfam" id="PF01081">
    <property type="entry name" value="Aldolase"/>
    <property type="match status" value="1"/>
</dbReference>
<dbReference type="InterPro" id="IPR000887">
    <property type="entry name" value="Aldlse_KDPG_KHG"/>
</dbReference>
<dbReference type="PANTHER" id="PTHR30246">
    <property type="entry name" value="2-KETO-3-DEOXY-6-PHOSPHOGLUCONATE ALDOLASE"/>
    <property type="match status" value="1"/>
</dbReference>
<dbReference type="InterPro" id="IPR013785">
    <property type="entry name" value="Aldolase_TIM"/>
</dbReference>
<comment type="caution">
    <text evidence="7">The sequence shown here is derived from an EMBL/GenBank/DDBJ whole genome shotgun (WGS) entry which is preliminary data.</text>
</comment>
<dbReference type="CDD" id="cd00452">
    <property type="entry name" value="KDPG_aldolase"/>
    <property type="match status" value="1"/>
</dbReference>
<evidence type="ECO:0000256" key="5">
    <source>
        <dbReference type="ARBA" id="ARBA00023277"/>
    </source>
</evidence>
<sequence>MSRPGFVTSARLGSWHGCRRRFASYATSNSMDDVLRRLCDAKLLLCVRRPDVSLENLHKAILAAISGGVKAIEVTMDTPNATTIVERLRAETGVLVGTGTVMSENQVNMCEQARAHFVMSPITDTGLIKYCNNKSMLMIPGAMTPTEVHRAYHQAGARAVKVFPFNACGGTKFVAAIQGPFPDIPLLPASGVDFESFKELVQQSNVLAIGVSKQILSLEALRDSDWGSIEREASLWVKQANSAGTPRSQLPDDQNRSLENPAV</sequence>
<comment type="similarity">
    <text evidence="2">Belongs to the KHG/KDPG aldolase family.</text>
</comment>
<reference evidence="7 8" key="1">
    <citation type="journal article" date="2023" name="Nat. Commun.">
        <title>Origin of minicircular mitochondrial genomes in red algae.</title>
        <authorList>
            <person name="Lee Y."/>
            <person name="Cho C.H."/>
            <person name="Lee Y.M."/>
            <person name="Park S.I."/>
            <person name="Yang J.H."/>
            <person name="West J.A."/>
            <person name="Bhattacharya D."/>
            <person name="Yoon H.S."/>
        </authorList>
    </citation>
    <scope>NUCLEOTIDE SEQUENCE [LARGE SCALE GENOMIC DNA]</scope>
    <source>
        <strain evidence="7 8">CCMP1338</strain>
        <tissue evidence="7">Whole cell</tissue>
    </source>
</reference>
<dbReference type="SUPFAM" id="SSF51569">
    <property type="entry name" value="Aldolase"/>
    <property type="match status" value="1"/>
</dbReference>
<comment type="subunit">
    <text evidence="3">Homotrimer.</text>
</comment>
<keyword evidence="5" id="KW-0119">Carbohydrate metabolism</keyword>
<evidence type="ECO:0000313" key="8">
    <source>
        <dbReference type="Proteomes" id="UP001157974"/>
    </source>
</evidence>
<protein>
    <recommendedName>
        <fullName evidence="9">2-dehydro-3-deoxy-phosphogluconate aldolase</fullName>
    </recommendedName>
</protein>
<proteinExistence type="inferred from homology"/>
<dbReference type="GO" id="GO:0016829">
    <property type="term" value="F:lyase activity"/>
    <property type="evidence" value="ECO:0007669"/>
    <property type="project" value="UniProtKB-KW"/>
</dbReference>
<dbReference type="EMBL" id="JAMWBK010000002">
    <property type="protein sequence ID" value="KAJ8907369.1"/>
    <property type="molecule type" value="Genomic_DNA"/>
</dbReference>
<evidence type="ECO:0000313" key="7">
    <source>
        <dbReference type="EMBL" id="KAJ8907369.1"/>
    </source>
</evidence>
<evidence type="ECO:0000256" key="1">
    <source>
        <dbReference type="ARBA" id="ARBA00004761"/>
    </source>
</evidence>
<evidence type="ECO:0000256" key="2">
    <source>
        <dbReference type="ARBA" id="ARBA00006906"/>
    </source>
</evidence>
<accession>A0AAV8UXP0</accession>
<dbReference type="AlphaFoldDB" id="A0AAV8UXP0"/>
<evidence type="ECO:0008006" key="9">
    <source>
        <dbReference type="Google" id="ProtNLM"/>
    </source>
</evidence>
<name>A0AAV8UXP0_9RHOD</name>